<feature type="domain" description="Mur ligase C-terminal" evidence="10">
    <location>
        <begin position="270"/>
        <end position="335"/>
    </location>
</feature>
<evidence type="ECO:0000313" key="13">
    <source>
        <dbReference type="Proteomes" id="UP000838102"/>
    </source>
</evidence>
<protein>
    <recommendedName>
        <fullName evidence="2">tetrahydrofolate synthase</fullName>
        <ecNumber evidence="2">6.3.2.17</ecNumber>
    </recommendedName>
    <alternativeName>
        <fullName evidence="8">Tetrahydrofolylpolyglutamate synthase</fullName>
    </alternativeName>
</protein>
<dbReference type="InterPro" id="IPR036615">
    <property type="entry name" value="Mur_ligase_C_dom_sf"/>
</dbReference>
<dbReference type="InterPro" id="IPR013221">
    <property type="entry name" value="Mur_ligase_cen"/>
</dbReference>
<dbReference type="Gene3D" id="3.90.190.20">
    <property type="entry name" value="Mur ligase, C-terminal domain"/>
    <property type="match status" value="1"/>
</dbReference>
<evidence type="ECO:0000256" key="9">
    <source>
        <dbReference type="ARBA" id="ARBA00047493"/>
    </source>
</evidence>
<dbReference type="PROSITE" id="PS01011">
    <property type="entry name" value="FOLYLPOLYGLU_SYNT_1"/>
    <property type="match status" value="1"/>
</dbReference>
<keyword evidence="4" id="KW-0479">Metal-binding</keyword>
<accession>A0ABN8HCD3</accession>
<dbReference type="Pfam" id="PF08245">
    <property type="entry name" value="Mur_ligase_M"/>
    <property type="match status" value="1"/>
</dbReference>
<dbReference type="InterPro" id="IPR036565">
    <property type="entry name" value="Mur-like_cat_sf"/>
</dbReference>
<evidence type="ECO:0000313" key="12">
    <source>
        <dbReference type="EMBL" id="CAH1852581.1"/>
    </source>
</evidence>
<gene>
    <name evidence="12" type="primary">fpgS</name>
    <name evidence="12" type="ORF">LMG032447_00615</name>
</gene>
<evidence type="ECO:0000256" key="8">
    <source>
        <dbReference type="ARBA" id="ARBA00030592"/>
    </source>
</evidence>
<keyword evidence="7" id="KW-0460">Magnesium</keyword>
<proteinExistence type="inferred from homology"/>
<keyword evidence="13" id="KW-1185">Reference proteome</keyword>
<dbReference type="EMBL" id="CAKOEU010000002">
    <property type="protein sequence ID" value="CAH1852581.1"/>
    <property type="molecule type" value="Genomic_DNA"/>
</dbReference>
<organism evidence="12 13">
    <name type="scientific">Convivina praedatoris</name>
    <dbReference type="NCBI Taxonomy" id="2880963"/>
    <lineage>
        <taxon>Bacteria</taxon>
        <taxon>Bacillati</taxon>
        <taxon>Bacillota</taxon>
        <taxon>Bacilli</taxon>
        <taxon>Lactobacillales</taxon>
        <taxon>Lactobacillaceae</taxon>
        <taxon>Convivina</taxon>
    </lineage>
</organism>
<keyword evidence="5" id="KW-0547">Nucleotide-binding</keyword>
<dbReference type="EC" id="6.3.2.17" evidence="2"/>
<evidence type="ECO:0000256" key="1">
    <source>
        <dbReference type="ARBA" id="ARBA00008276"/>
    </source>
</evidence>
<evidence type="ECO:0000256" key="5">
    <source>
        <dbReference type="ARBA" id="ARBA00022741"/>
    </source>
</evidence>
<evidence type="ECO:0000259" key="10">
    <source>
        <dbReference type="Pfam" id="PF02875"/>
    </source>
</evidence>
<dbReference type="InterPro" id="IPR018109">
    <property type="entry name" value="Folylpolyglutamate_synth_CS"/>
</dbReference>
<dbReference type="PANTHER" id="PTHR11136">
    <property type="entry name" value="FOLYLPOLYGLUTAMATE SYNTHASE-RELATED"/>
    <property type="match status" value="1"/>
</dbReference>
<dbReference type="SUPFAM" id="SSF53623">
    <property type="entry name" value="MurD-like peptide ligases, catalytic domain"/>
    <property type="match status" value="1"/>
</dbReference>
<dbReference type="InterPro" id="IPR004101">
    <property type="entry name" value="Mur_ligase_C"/>
</dbReference>
<dbReference type="PANTHER" id="PTHR11136:SF0">
    <property type="entry name" value="DIHYDROFOLATE SYNTHETASE-RELATED"/>
    <property type="match status" value="1"/>
</dbReference>
<evidence type="ECO:0000256" key="6">
    <source>
        <dbReference type="ARBA" id="ARBA00022840"/>
    </source>
</evidence>
<dbReference type="GO" id="GO:0004326">
    <property type="term" value="F:tetrahydrofolylpolyglutamate synthase activity"/>
    <property type="evidence" value="ECO:0007669"/>
    <property type="project" value="UniProtKB-EC"/>
</dbReference>
<comment type="catalytic activity">
    <reaction evidence="9">
        <text>(6S)-5,6,7,8-tetrahydrofolyl-(gamma-L-Glu)(n) + L-glutamate + ATP = (6S)-5,6,7,8-tetrahydrofolyl-(gamma-L-Glu)(n+1) + ADP + phosphate + H(+)</text>
        <dbReference type="Rhea" id="RHEA:10580"/>
        <dbReference type="Rhea" id="RHEA-COMP:14738"/>
        <dbReference type="Rhea" id="RHEA-COMP:14740"/>
        <dbReference type="ChEBI" id="CHEBI:15378"/>
        <dbReference type="ChEBI" id="CHEBI:29985"/>
        <dbReference type="ChEBI" id="CHEBI:30616"/>
        <dbReference type="ChEBI" id="CHEBI:43474"/>
        <dbReference type="ChEBI" id="CHEBI:141005"/>
        <dbReference type="ChEBI" id="CHEBI:456216"/>
        <dbReference type="EC" id="6.3.2.17"/>
    </reaction>
</comment>
<comment type="similarity">
    <text evidence="1">Belongs to the folylpolyglutamate synthase family.</text>
</comment>
<sequence>MKTVAEAINYIHSRPKYGQANTLKRMHYLLTVLGQPQKQLPAVIHVAGTNGKGSVATMISHILVAGGYQTGLFISPFVVDFRERIQVNNQWIEPADLLIYTQKVAQAVKAVEKKLGNDFRPTEFEVLTAIMILYFANQPLDVAVVEVGLGGLYDSTNVLPTSRIAVITSLAYDHCQILGKTLSEIALQKAGIIHDDMQVVIGNLPSETLPIIQAHQQPIITGQAGEFLPGLPGKYQVENTAIAVAAVRVLQPDLPKAVIEAGLTASHFPGRFEKIAPNILIDGAHNVAGLTALVAALKQRYAGKIRLVIGSLADKNIGEYLPQLIDDDQFKIILVNFEGVNNRPSLKLDQFQHQSGLTVIDNWVTLLQVPVKDLTVFTGSLYFISEVRSVVWQQKNN</sequence>
<evidence type="ECO:0000256" key="4">
    <source>
        <dbReference type="ARBA" id="ARBA00022723"/>
    </source>
</evidence>
<evidence type="ECO:0000256" key="2">
    <source>
        <dbReference type="ARBA" id="ARBA00013025"/>
    </source>
</evidence>
<evidence type="ECO:0000256" key="3">
    <source>
        <dbReference type="ARBA" id="ARBA00022598"/>
    </source>
</evidence>
<dbReference type="PIRSF" id="PIRSF001563">
    <property type="entry name" value="Folylpolyglu_synth"/>
    <property type="match status" value="1"/>
</dbReference>
<dbReference type="SUPFAM" id="SSF53244">
    <property type="entry name" value="MurD-like peptide ligases, peptide-binding domain"/>
    <property type="match status" value="1"/>
</dbReference>
<dbReference type="RefSeq" id="WP_248706031.1">
    <property type="nucleotide sequence ID" value="NZ_CAKOET010000002.1"/>
</dbReference>
<dbReference type="InterPro" id="IPR001645">
    <property type="entry name" value="Folylpolyglutamate_synth"/>
</dbReference>
<dbReference type="Pfam" id="PF02875">
    <property type="entry name" value="Mur_ligase_C"/>
    <property type="match status" value="1"/>
</dbReference>
<evidence type="ECO:0000259" key="11">
    <source>
        <dbReference type="Pfam" id="PF08245"/>
    </source>
</evidence>
<evidence type="ECO:0000256" key="7">
    <source>
        <dbReference type="ARBA" id="ARBA00022842"/>
    </source>
</evidence>
<keyword evidence="3 12" id="KW-0436">Ligase</keyword>
<dbReference type="PROSITE" id="PS01012">
    <property type="entry name" value="FOLYLPOLYGLU_SYNT_2"/>
    <property type="match status" value="1"/>
</dbReference>
<name>A0ABN8HCD3_9LACO</name>
<comment type="caution">
    <text evidence="12">The sequence shown here is derived from an EMBL/GenBank/DDBJ whole genome shotgun (WGS) entry which is preliminary data.</text>
</comment>
<dbReference type="Proteomes" id="UP000838102">
    <property type="component" value="Unassembled WGS sequence"/>
</dbReference>
<feature type="domain" description="Mur ligase central" evidence="11">
    <location>
        <begin position="46"/>
        <end position="194"/>
    </location>
</feature>
<reference evidence="12" key="1">
    <citation type="submission" date="2022-03" db="EMBL/GenBank/DDBJ databases">
        <authorList>
            <person name="Hettiarachchi G."/>
        </authorList>
    </citation>
    <scope>NUCLEOTIDE SEQUENCE</scope>
    <source>
        <strain evidence="12">LMG 32447</strain>
    </source>
</reference>
<dbReference type="NCBIfam" id="TIGR01499">
    <property type="entry name" value="folC"/>
    <property type="match status" value="1"/>
</dbReference>
<keyword evidence="6" id="KW-0067">ATP-binding</keyword>
<dbReference type="Gene3D" id="3.40.1190.10">
    <property type="entry name" value="Mur-like, catalytic domain"/>
    <property type="match status" value="1"/>
</dbReference>